<reference evidence="3" key="1">
    <citation type="submission" date="2023-04" db="EMBL/GenBank/DDBJ databases">
        <title>Phytophthora fragariaefolia NBRC 109709.</title>
        <authorList>
            <person name="Ichikawa N."/>
            <person name="Sato H."/>
            <person name="Tonouchi N."/>
        </authorList>
    </citation>
    <scope>NUCLEOTIDE SEQUENCE</scope>
    <source>
        <strain evidence="3">NBRC 109709</strain>
    </source>
</reference>
<dbReference type="EMBL" id="BSXT01018997">
    <property type="protein sequence ID" value="GMG17290.1"/>
    <property type="molecule type" value="Genomic_DNA"/>
</dbReference>
<sequence length="250" mass="27683">MMVTLEVTPRASQHSPAMNESLAVRQEALLRQNQELNQQVEAIEQRRQQHVASASRPSSSSSVSSLRGTRSASPQIESPRRKSNSLKDDQDQQSNPKPNLEIHLSASIDSLSSQDLKEPRRHLAKSESKERVATGSRNNSAKRSQRHKKQTGIESSPQDVPSNTKKFGVSSESPDNVAPLRGGEPEGLGLEATIRYQKARLRVLQDEADAAMAQTEQMVWMIRVLPYATFSVLLAYAFLLHGSSKQHKAP</sequence>
<keyword evidence="2" id="KW-1133">Transmembrane helix</keyword>
<feature type="transmembrane region" description="Helical" evidence="2">
    <location>
        <begin position="220"/>
        <end position="240"/>
    </location>
</feature>
<dbReference type="AlphaFoldDB" id="A0A9W7DFF2"/>
<name>A0A9W7DFF2_9STRA</name>
<feature type="region of interest" description="Disordered" evidence="1">
    <location>
        <begin position="43"/>
        <end position="187"/>
    </location>
</feature>
<feature type="compositionally biased region" description="Polar residues" evidence="1">
    <location>
        <begin position="152"/>
        <end position="174"/>
    </location>
</feature>
<keyword evidence="2" id="KW-0812">Transmembrane</keyword>
<evidence type="ECO:0000313" key="3">
    <source>
        <dbReference type="EMBL" id="GMG17290.1"/>
    </source>
</evidence>
<feature type="region of interest" description="Disordered" evidence="1">
    <location>
        <begin position="1"/>
        <end position="20"/>
    </location>
</feature>
<evidence type="ECO:0000256" key="1">
    <source>
        <dbReference type="SAM" id="MobiDB-lite"/>
    </source>
</evidence>
<proteinExistence type="predicted"/>
<dbReference type="OrthoDB" id="269872at2759"/>
<comment type="caution">
    <text evidence="3">The sequence shown here is derived from an EMBL/GenBank/DDBJ whole genome shotgun (WGS) entry which is preliminary data.</text>
</comment>
<organism evidence="3 4">
    <name type="scientific">Phytophthora fragariaefolia</name>
    <dbReference type="NCBI Taxonomy" id="1490495"/>
    <lineage>
        <taxon>Eukaryota</taxon>
        <taxon>Sar</taxon>
        <taxon>Stramenopiles</taxon>
        <taxon>Oomycota</taxon>
        <taxon>Peronosporomycetes</taxon>
        <taxon>Peronosporales</taxon>
        <taxon>Peronosporaceae</taxon>
        <taxon>Phytophthora</taxon>
    </lineage>
</organism>
<evidence type="ECO:0000256" key="2">
    <source>
        <dbReference type="SAM" id="Phobius"/>
    </source>
</evidence>
<keyword evidence="4" id="KW-1185">Reference proteome</keyword>
<protein>
    <submittedName>
        <fullName evidence="3">Unnamed protein product</fullName>
    </submittedName>
</protein>
<keyword evidence="2" id="KW-0472">Membrane</keyword>
<evidence type="ECO:0000313" key="4">
    <source>
        <dbReference type="Proteomes" id="UP001165121"/>
    </source>
</evidence>
<gene>
    <name evidence="3" type="ORF">Pfra01_003009100</name>
</gene>
<dbReference type="Proteomes" id="UP001165121">
    <property type="component" value="Unassembled WGS sequence"/>
</dbReference>
<feature type="compositionally biased region" description="Low complexity" evidence="1">
    <location>
        <begin position="52"/>
        <end position="73"/>
    </location>
</feature>
<accession>A0A9W7DFF2</accession>